<dbReference type="PROSITE" id="PS50075">
    <property type="entry name" value="CARRIER"/>
    <property type="match status" value="1"/>
</dbReference>
<proteinExistence type="predicted"/>
<protein>
    <recommendedName>
        <fullName evidence="1">Carrier domain-containing protein</fullName>
    </recommendedName>
</protein>
<dbReference type="SUPFAM" id="SSF47336">
    <property type="entry name" value="ACP-like"/>
    <property type="match status" value="1"/>
</dbReference>
<sequence length="104" mass="11399">MSGTAGPQGIAERVCAALLAVAEVTPELLFADQADDPDRELDEELQFGDDLGFDSVMLMELKYRLETRFPELGELSLPEMLPYLDTVGSLFGYLTRRLSLVGAS</sequence>
<dbReference type="Gene3D" id="1.10.1200.10">
    <property type="entry name" value="ACP-like"/>
    <property type="match status" value="1"/>
</dbReference>
<dbReference type="Pfam" id="PF00550">
    <property type="entry name" value="PP-binding"/>
    <property type="match status" value="1"/>
</dbReference>
<dbReference type="InterPro" id="IPR009081">
    <property type="entry name" value="PP-bd_ACP"/>
</dbReference>
<dbReference type="Proteomes" id="UP001500037">
    <property type="component" value="Unassembled WGS sequence"/>
</dbReference>
<accession>A0ABP4HGK5</accession>
<dbReference type="RefSeq" id="WP_344445204.1">
    <property type="nucleotide sequence ID" value="NZ_BAAALF010000150.1"/>
</dbReference>
<reference evidence="3" key="1">
    <citation type="journal article" date="2019" name="Int. J. Syst. Evol. Microbiol.">
        <title>The Global Catalogue of Microorganisms (GCM) 10K type strain sequencing project: providing services to taxonomists for standard genome sequencing and annotation.</title>
        <authorList>
            <consortium name="The Broad Institute Genomics Platform"/>
            <consortium name="The Broad Institute Genome Sequencing Center for Infectious Disease"/>
            <person name="Wu L."/>
            <person name="Ma J."/>
        </authorList>
    </citation>
    <scope>NUCLEOTIDE SEQUENCE [LARGE SCALE GENOMIC DNA]</scope>
    <source>
        <strain evidence="3">JCM 13004</strain>
    </source>
</reference>
<keyword evidence="3" id="KW-1185">Reference proteome</keyword>
<organism evidence="2 3">
    <name type="scientific">Kitasatospora nipponensis</name>
    <dbReference type="NCBI Taxonomy" id="258049"/>
    <lineage>
        <taxon>Bacteria</taxon>
        <taxon>Bacillati</taxon>
        <taxon>Actinomycetota</taxon>
        <taxon>Actinomycetes</taxon>
        <taxon>Kitasatosporales</taxon>
        <taxon>Streptomycetaceae</taxon>
        <taxon>Kitasatospora</taxon>
    </lineage>
</organism>
<evidence type="ECO:0000313" key="3">
    <source>
        <dbReference type="Proteomes" id="UP001500037"/>
    </source>
</evidence>
<evidence type="ECO:0000313" key="2">
    <source>
        <dbReference type="EMBL" id="GAA1262319.1"/>
    </source>
</evidence>
<feature type="domain" description="Carrier" evidence="1">
    <location>
        <begin position="8"/>
        <end position="98"/>
    </location>
</feature>
<name>A0ABP4HGK5_9ACTN</name>
<comment type="caution">
    <text evidence="2">The sequence shown here is derived from an EMBL/GenBank/DDBJ whole genome shotgun (WGS) entry which is preliminary data.</text>
</comment>
<gene>
    <name evidence="2" type="ORF">GCM10009665_59980</name>
</gene>
<evidence type="ECO:0000259" key="1">
    <source>
        <dbReference type="PROSITE" id="PS50075"/>
    </source>
</evidence>
<dbReference type="EMBL" id="BAAALF010000150">
    <property type="protein sequence ID" value="GAA1262319.1"/>
    <property type="molecule type" value="Genomic_DNA"/>
</dbReference>
<dbReference type="InterPro" id="IPR036736">
    <property type="entry name" value="ACP-like_sf"/>
</dbReference>